<dbReference type="Proteomes" id="UP000052019">
    <property type="component" value="Unassembled WGS sequence"/>
</dbReference>
<protein>
    <submittedName>
        <fullName evidence="1">Uncharacterized protein</fullName>
    </submittedName>
</protein>
<organism evidence="1 2">
    <name type="scientific">Pseudomonas trivialis</name>
    <dbReference type="NCBI Taxonomy" id="200450"/>
    <lineage>
        <taxon>Bacteria</taxon>
        <taxon>Pseudomonadati</taxon>
        <taxon>Pseudomonadota</taxon>
        <taxon>Gammaproteobacteria</taxon>
        <taxon>Pseudomonadales</taxon>
        <taxon>Pseudomonadaceae</taxon>
        <taxon>Pseudomonas</taxon>
    </lineage>
</organism>
<accession>A0A0R2ZIT6</accession>
<dbReference type="OrthoDB" id="9179739at2"/>
<gene>
    <name evidence="1" type="ORF">TU79_13500</name>
</gene>
<sequence>MRAFWVALIFLKLIAIFISGSFIMGRIFATSNELGYFDFYTNLIEIRNYTAPAKSVLEEALRETLPNKWDEYWPVRVNFRSLVVHEATHFNDCVTTSWGLEFLFRKLNLMKRISEGLSVEQALSVFYLNVSELRSHKELLELGEFQLSRTTSMTHEVVVDDRFGPLIFVIYNCGDEVIQKVPLSMLAVLEANALANETLVKIVAAEALEACSEKDEYLDEVNRGFQKILDDKERSEYTVLISLIKLHFRELTLREQLVFTATLCRFTLDVNMIACSAISSYIERFFLNEYAGATLSQDMRREGSRAVIFFKTALFIYGWMQTSNYSTRVHVLKLLKTNPLAVILKFWASRVNGFLMHYGMTDSFMFSSSLKNITELSSAIDEEIIRSCSLYNRSVLSERPLGVCDLSEVRLLDVFLSDETEICVPNRVDFSISDYLIGNVDIFNKTEEYCRLAVSKFFMRPEDFILHVSSLEDFGEEPELH</sequence>
<dbReference type="EMBL" id="JYLK01000007">
    <property type="protein sequence ID" value="KRP60173.1"/>
    <property type="molecule type" value="Genomic_DNA"/>
</dbReference>
<dbReference type="PATRIC" id="fig|200450.4.peg.4737"/>
<proteinExistence type="predicted"/>
<evidence type="ECO:0000313" key="1">
    <source>
        <dbReference type="EMBL" id="KRP60173.1"/>
    </source>
</evidence>
<reference evidence="1 2" key="1">
    <citation type="submission" date="2015-02" db="EMBL/GenBank/DDBJ databases">
        <title>Two Pseudomonas sp. nov. isolated from raw milk.</title>
        <authorList>
            <person name="Wenning M."/>
            <person name="von Neubeck M."/>
            <person name="Huptas C."/>
            <person name="Scherer S."/>
        </authorList>
    </citation>
    <scope>NUCLEOTIDE SEQUENCE [LARGE SCALE GENOMIC DNA]</scope>
    <source>
        <strain evidence="1 2">DSM 14937</strain>
    </source>
</reference>
<evidence type="ECO:0000313" key="2">
    <source>
        <dbReference type="Proteomes" id="UP000052019"/>
    </source>
</evidence>
<name>A0A0R2ZIT6_9PSED</name>
<dbReference type="AlphaFoldDB" id="A0A0R2ZIT6"/>
<dbReference type="RefSeq" id="WP_057008423.1">
    <property type="nucleotide sequence ID" value="NZ_JYLK01000007.1"/>
</dbReference>
<comment type="caution">
    <text evidence="1">The sequence shown here is derived from an EMBL/GenBank/DDBJ whole genome shotgun (WGS) entry which is preliminary data.</text>
</comment>